<dbReference type="PANTHER" id="PTHR35090">
    <property type="entry name" value="DNA-DIRECTED RNA POLYMERASE SUBUNIT I"/>
    <property type="match status" value="1"/>
</dbReference>
<accession>A0A7V4G901</accession>
<evidence type="ECO:0000259" key="1">
    <source>
        <dbReference type="SMART" id="SM00989"/>
    </source>
</evidence>
<name>A0A7V4G901_9BACT</name>
<protein>
    <submittedName>
        <fullName evidence="2">4-vinyl reductase</fullName>
    </submittedName>
</protein>
<dbReference type="InterPro" id="IPR024096">
    <property type="entry name" value="NO_sig/Golgi_transp_ligand-bd"/>
</dbReference>
<organism evidence="2">
    <name type="scientific">Desulfobacca acetoxidans</name>
    <dbReference type="NCBI Taxonomy" id="60893"/>
    <lineage>
        <taxon>Bacteria</taxon>
        <taxon>Pseudomonadati</taxon>
        <taxon>Thermodesulfobacteriota</taxon>
        <taxon>Desulfobaccia</taxon>
        <taxon>Desulfobaccales</taxon>
        <taxon>Desulfobaccaceae</taxon>
        <taxon>Desulfobacca</taxon>
    </lineage>
</organism>
<dbReference type="Gene3D" id="3.30.1380.20">
    <property type="entry name" value="Trafficking protein particle complex subunit 3"/>
    <property type="match status" value="1"/>
</dbReference>
<gene>
    <name evidence="2" type="ORF">ENT08_07675</name>
</gene>
<dbReference type="EMBL" id="DSXI01000451">
    <property type="protein sequence ID" value="HGS05599.1"/>
    <property type="molecule type" value="Genomic_DNA"/>
</dbReference>
<dbReference type="InterPro" id="IPR004096">
    <property type="entry name" value="V4R"/>
</dbReference>
<dbReference type="Pfam" id="PF02830">
    <property type="entry name" value="V4R"/>
    <property type="match status" value="1"/>
</dbReference>
<dbReference type="SUPFAM" id="SSF111126">
    <property type="entry name" value="Ligand-binding domain in the NO signalling and Golgi transport"/>
    <property type="match status" value="1"/>
</dbReference>
<sequence length="174" mass="19523">MFKEEREDSQFAWSMLGDIEAGRPNLGPLVHVAVYRLMQFTLRDLLIRDFGVEKTDRIFFEAGKKAGEEYCHNILTAKKDLDGLFRDLQHTMKELGIGIFRVESADYAKGSFVVTVAEDLDCSGIPVCSEEICTYDEGFIAGLLLAYSGKDFKVKEIDCWGSGGRVCRFTVNAV</sequence>
<reference evidence="2" key="1">
    <citation type="journal article" date="2020" name="mSystems">
        <title>Genome- and Community-Level Interaction Insights into Carbon Utilization and Element Cycling Functions of Hydrothermarchaeota in Hydrothermal Sediment.</title>
        <authorList>
            <person name="Zhou Z."/>
            <person name="Liu Y."/>
            <person name="Xu W."/>
            <person name="Pan J."/>
            <person name="Luo Z.H."/>
            <person name="Li M."/>
        </authorList>
    </citation>
    <scope>NUCLEOTIDE SEQUENCE [LARGE SCALE GENOMIC DNA]</scope>
    <source>
        <strain evidence="2">SpSt-548</strain>
    </source>
</reference>
<dbReference type="PANTHER" id="PTHR35090:SF2">
    <property type="entry name" value="ARSR FAMILY TRANSCRIPTIONAL REGULATOR"/>
    <property type="match status" value="1"/>
</dbReference>
<dbReference type="AlphaFoldDB" id="A0A7V4G901"/>
<evidence type="ECO:0000313" key="2">
    <source>
        <dbReference type="EMBL" id="HGS05599.1"/>
    </source>
</evidence>
<proteinExistence type="predicted"/>
<dbReference type="SMART" id="SM00989">
    <property type="entry name" value="V4R"/>
    <property type="match status" value="1"/>
</dbReference>
<feature type="domain" description="4-vinyl reductase 4VR" evidence="1">
    <location>
        <begin position="111"/>
        <end position="173"/>
    </location>
</feature>
<comment type="caution">
    <text evidence="2">The sequence shown here is derived from an EMBL/GenBank/DDBJ whole genome shotgun (WGS) entry which is preliminary data.</text>
</comment>